<evidence type="ECO:0000313" key="2">
    <source>
        <dbReference type="Proteomes" id="UP000593561"/>
    </source>
</evidence>
<protein>
    <submittedName>
        <fullName evidence="1">Uncharacterized protein</fullName>
    </submittedName>
</protein>
<dbReference type="Proteomes" id="UP000593561">
    <property type="component" value="Unassembled WGS sequence"/>
</dbReference>
<dbReference type="EMBL" id="JABFAC010000011">
    <property type="protein sequence ID" value="MBA0628417.1"/>
    <property type="molecule type" value="Genomic_DNA"/>
</dbReference>
<keyword evidence="2" id="KW-1185">Reference proteome</keyword>
<organism evidence="1 2">
    <name type="scientific">Gossypium davidsonii</name>
    <name type="common">Davidson's cotton</name>
    <name type="synonym">Gossypium klotzschianum subsp. davidsonii</name>
    <dbReference type="NCBI Taxonomy" id="34287"/>
    <lineage>
        <taxon>Eukaryota</taxon>
        <taxon>Viridiplantae</taxon>
        <taxon>Streptophyta</taxon>
        <taxon>Embryophyta</taxon>
        <taxon>Tracheophyta</taxon>
        <taxon>Spermatophyta</taxon>
        <taxon>Magnoliopsida</taxon>
        <taxon>eudicotyledons</taxon>
        <taxon>Gunneridae</taxon>
        <taxon>Pentapetalae</taxon>
        <taxon>rosids</taxon>
        <taxon>malvids</taxon>
        <taxon>Malvales</taxon>
        <taxon>Malvaceae</taxon>
        <taxon>Malvoideae</taxon>
        <taxon>Gossypium</taxon>
    </lineage>
</organism>
<comment type="caution">
    <text evidence="1">The sequence shown here is derived from an EMBL/GenBank/DDBJ whole genome shotgun (WGS) entry which is preliminary data.</text>
</comment>
<reference evidence="1 2" key="1">
    <citation type="journal article" date="2019" name="Genome Biol. Evol.">
        <title>Insights into the evolution of the New World diploid cottons (Gossypium, subgenus Houzingenia) based on genome sequencing.</title>
        <authorList>
            <person name="Grover C.E."/>
            <person name="Arick M.A. 2nd"/>
            <person name="Thrash A."/>
            <person name="Conover J.L."/>
            <person name="Sanders W.S."/>
            <person name="Peterson D.G."/>
            <person name="Frelichowski J.E."/>
            <person name="Scheffler J.A."/>
            <person name="Scheffler B.E."/>
            <person name="Wendel J.F."/>
        </authorList>
    </citation>
    <scope>NUCLEOTIDE SEQUENCE [LARGE SCALE GENOMIC DNA]</scope>
    <source>
        <strain evidence="1">27</strain>
        <tissue evidence="1">Leaf</tissue>
    </source>
</reference>
<accession>A0A7J8SQM7</accession>
<feature type="non-terminal residue" evidence="1">
    <location>
        <position position="1"/>
    </location>
</feature>
<sequence>LEDTFPVPRDDSTKVQRVQYAWVYILQIFGGYLMPDKSRNLVHLRWNHSPSYGGIPTALEDIRLLLDQQSEAHQAIFPLRRGELLANPCRKGMTGPFKSKKNRWKGGPINSAHAITSFNGASDDAHTIAPLDFTRCVS</sequence>
<gene>
    <name evidence="1" type="ORF">Godav_023142</name>
</gene>
<dbReference type="AlphaFoldDB" id="A0A7J8SQM7"/>
<proteinExistence type="predicted"/>
<evidence type="ECO:0000313" key="1">
    <source>
        <dbReference type="EMBL" id="MBA0628417.1"/>
    </source>
</evidence>
<name>A0A7J8SQM7_GOSDV</name>